<evidence type="ECO:0000313" key="3">
    <source>
        <dbReference type="Proteomes" id="UP000827092"/>
    </source>
</evidence>
<feature type="region of interest" description="Disordered" evidence="1">
    <location>
        <begin position="69"/>
        <end position="94"/>
    </location>
</feature>
<name>A0AAV6UKY2_9ARAC</name>
<sequence>MTSGRIRLARTPISEKSPTRATPPIPSAIHPLSLLSSSVHRPRYHGYYANTDGPFNQTMPRIALLPDQLYGDGQTDQESGQSGSEEDDSDFRERYSREVRKIRDNIRAIRKIKSRSTCSSTLNERSRRGARRSVSCWQLEGLKGKFVYVVGIGVSWLYGGDDWKYFVVSCVQIVFMWTWIAHGSNVNI</sequence>
<evidence type="ECO:0000313" key="2">
    <source>
        <dbReference type="EMBL" id="KAG8184787.1"/>
    </source>
</evidence>
<organism evidence="2 3">
    <name type="scientific">Oedothorax gibbosus</name>
    <dbReference type="NCBI Taxonomy" id="931172"/>
    <lineage>
        <taxon>Eukaryota</taxon>
        <taxon>Metazoa</taxon>
        <taxon>Ecdysozoa</taxon>
        <taxon>Arthropoda</taxon>
        <taxon>Chelicerata</taxon>
        <taxon>Arachnida</taxon>
        <taxon>Araneae</taxon>
        <taxon>Araneomorphae</taxon>
        <taxon>Entelegynae</taxon>
        <taxon>Araneoidea</taxon>
        <taxon>Linyphiidae</taxon>
        <taxon>Erigoninae</taxon>
        <taxon>Oedothorax</taxon>
    </lineage>
</organism>
<proteinExistence type="predicted"/>
<feature type="compositionally biased region" description="Low complexity" evidence="1">
    <location>
        <begin position="71"/>
        <end position="83"/>
    </location>
</feature>
<dbReference type="Proteomes" id="UP000827092">
    <property type="component" value="Unassembled WGS sequence"/>
</dbReference>
<dbReference type="AlphaFoldDB" id="A0AAV6UKY2"/>
<gene>
    <name evidence="2" type="ORF">JTE90_015470</name>
</gene>
<reference evidence="2 3" key="1">
    <citation type="journal article" date="2022" name="Nat. Ecol. Evol.">
        <title>A masculinizing supergene underlies an exaggerated male reproductive morph in a spider.</title>
        <authorList>
            <person name="Hendrickx F."/>
            <person name="De Corte Z."/>
            <person name="Sonet G."/>
            <person name="Van Belleghem S.M."/>
            <person name="Kostlbacher S."/>
            <person name="Vangestel C."/>
        </authorList>
    </citation>
    <scope>NUCLEOTIDE SEQUENCE [LARGE SCALE GENOMIC DNA]</scope>
    <source>
        <strain evidence="2">W744_W776</strain>
    </source>
</reference>
<feature type="region of interest" description="Disordered" evidence="1">
    <location>
        <begin position="1"/>
        <end position="29"/>
    </location>
</feature>
<comment type="caution">
    <text evidence="2">The sequence shown here is derived from an EMBL/GenBank/DDBJ whole genome shotgun (WGS) entry which is preliminary data.</text>
</comment>
<evidence type="ECO:0000256" key="1">
    <source>
        <dbReference type="SAM" id="MobiDB-lite"/>
    </source>
</evidence>
<dbReference type="EMBL" id="JAFNEN010000361">
    <property type="protein sequence ID" value="KAG8184787.1"/>
    <property type="molecule type" value="Genomic_DNA"/>
</dbReference>
<accession>A0AAV6UKY2</accession>
<protein>
    <submittedName>
        <fullName evidence="2">Uncharacterized protein</fullName>
    </submittedName>
</protein>
<keyword evidence="3" id="KW-1185">Reference proteome</keyword>